<gene>
    <name evidence="3" type="ORF">G4Y79_03275</name>
</gene>
<dbReference type="Gene3D" id="2.30.110.10">
    <property type="entry name" value="Electron Transport, Fmn-binding Protein, Chain A"/>
    <property type="match status" value="1"/>
</dbReference>
<name>A0A7S8EAJ8_9CHLR</name>
<dbReference type="GO" id="GO:0070967">
    <property type="term" value="F:coenzyme F420 binding"/>
    <property type="evidence" value="ECO:0007669"/>
    <property type="project" value="TreeGrafter"/>
</dbReference>
<dbReference type="Pfam" id="PF01243">
    <property type="entry name" value="PNPOx_N"/>
    <property type="match status" value="1"/>
</dbReference>
<organism evidence="3 4">
    <name type="scientific">Phototrophicus methaneseepsis</name>
    <dbReference type="NCBI Taxonomy" id="2710758"/>
    <lineage>
        <taxon>Bacteria</taxon>
        <taxon>Bacillati</taxon>
        <taxon>Chloroflexota</taxon>
        <taxon>Candidatus Thermofontia</taxon>
        <taxon>Phototrophicales</taxon>
        <taxon>Phototrophicaceae</taxon>
        <taxon>Phototrophicus</taxon>
    </lineage>
</organism>
<dbReference type="InterPro" id="IPR011576">
    <property type="entry name" value="Pyridox_Oxase_N"/>
</dbReference>
<evidence type="ECO:0000313" key="3">
    <source>
        <dbReference type="EMBL" id="QPC83418.1"/>
    </source>
</evidence>
<keyword evidence="4" id="KW-1185">Reference proteome</keyword>
<dbReference type="GO" id="GO:0005829">
    <property type="term" value="C:cytosol"/>
    <property type="evidence" value="ECO:0007669"/>
    <property type="project" value="TreeGrafter"/>
</dbReference>
<dbReference type="KEGG" id="pmet:G4Y79_03275"/>
<evidence type="ECO:0000313" key="4">
    <source>
        <dbReference type="Proteomes" id="UP000594468"/>
    </source>
</evidence>
<proteinExistence type="predicted"/>
<dbReference type="InterPro" id="IPR012349">
    <property type="entry name" value="Split_barrel_FMN-bd"/>
</dbReference>
<evidence type="ECO:0000259" key="2">
    <source>
        <dbReference type="Pfam" id="PF01243"/>
    </source>
</evidence>
<evidence type="ECO:0000256" key="1">
    <source>
        <dbReference type="ARBA" id="ARBA00023002"/>
    </source>
</evidence>
<feature type="domain" description="Pyridoxamine 5'-phosphate oxidase N-terminal" evidence="2">
    <location>
        <begin position="38"/>
        <end position="146"/>
    </location>
</feature>
<dbReference type="Proteomes" id="UP000594468">
    <property type="component" value="Chromosome"/>
</dbReference>
<reference evidence="3 4" key="1">
    <citation type="submission" date="2020-02" db="EMBL/GenBank/DDBJ databases">
        <authorList>
            <person name="Zheng R.K."/>
            <person name="Sun C.M."/>
        </authorList>
    </citation>
    <scope>NUCLEOTIDE SEQUENCE [LARGE SCALE GENOMIC DNA]</scope>
    <source>
        <strain evidence="4">rifampicinis</strain>
    </source>
</reference>
<protein>
    <submittedName>
        <fullName evidence="3">Pyridoxamine 5'-phosphate oxidase family protein</fullName>
    </submittedName>
</protein>
<dbReference type="InterPro" id="IPR052019">
    <property type="entry name" value="F420H2_bilvrd_red/Heme_oxyg"/>
</dbReference>
<dbReference type="RefSeq" id="WP_195171485.1">
    <property type="nucleotide sequence ID" value="NZ_CP062983.1"/>
</dbReference>
<dbReference type="GO" id="GO:0016627">
    <property type="term" value="F:oxidoreductase activity, acting on the CH-CH group of donors"/>
    <property type="evidence" value="ECO:0007669"/>
    <property type="project" value="TreeGrafter"/>
</dbReference>
<sequence length="165" mass="18744">MSTIAPPGAARKRPSTPYYGIETQEDGMLAWDWVVEQMTTSRNYWVCTTRPDGRPHASPVWGVWIEGVLYFSMHRKSVKARNMTTNADALVHLESGDDTVIFEGELVEIPVTEIPGFADVYEAKYDFRPELEEDPDSICVKLVPSVVLAWLEANYPKSATRWEFD</sequence>
<keyword evidence="1" id="KW-0560">Oxidoreductase</keyword>
<dbReference type="EMBL" id="CP062983">
    <property type="protein sequence ID" value="QPC83418.1"/>
    <property type="molecule type" value="Genomic_DNA"/>
</dbReference>
<accession>A0A7S8EAJ8</accession>
<dbReference type="PANTHER" id="PTHR35176:SF4">
    <property type="entry name" value="PYRIDOXAMINE 5'-PHOSPHATE OXIDASE-RELATED FMN-BINDING"/>
    <property type="match status" value="1"/>
</dbReference>
<dbReference type="SUPFAM" id="SSF50475">
    <property type="entry name" value="FMN-binding split barrel"/>
    <property type="match status" value="1"/>
</dbReference>
<dbReference type="AlphaFoldDB" id="A0A7S8EAJ8"/>
<dbReference type="PANTHER" id="PTHR35176">
    <property type="entry name" value="HEME OXYGENASE HI_0854-RELATED"/>
    <property type="match status" value="1"/>
</dbReference>